<keyword evidence="1" id="KW-0812">Transmembrane</keyword>
<dbReference type="OrthoDB" id="329514at2"/>
<keyword evidence="1" id="KW-0472">Membrane</keyword>
<evidence type="ECO:0008006" key="4">
    <source>
        <dbReference type="Google" id="ProtNLM"/>
    </source>
</evidence>
<keyword evidence="1" id="KW-1133">Transmembrane helix</keyword>
<organism evidence="2 3">
    <name type="scientific">Ekhidna lutea</name>
    <dbReference type="NCBI Taxonomy" id="447679"/>
    <lineage>
        <taxon>Bacteria</taxon>
        <taxon>Pseudomonadati</taxon>
        <taxon>Bacteroidota</taxon>
        <taxon>Cytophagia</taxon>
        <taxon>Cytophagales</taxon>
        <taxon>Reichenbachiellaceae</taxon>
        <taxon>Ekhidna</taxon>
    </lineage>
</organism>
<sequence>MYNFLLHLHSGLRWLILVAVVIAILKSLIGLFGGGDYKKFDKIVAVAFVGMMHLQLLTGLILYFIYSPFITYNMGDDVSRFWSVEHIALMVFAVAAAQIGRSISKKTQDAQVKFRFQAIFFTISLVLMLLGIPWDRV</sequence>
<dbReference type="AlphaFoldDB" id="A0A239LEE4"/>
<name>A0A239LEE4_EKHLU</name>
<evidence type="ECO:0000313" key="2">
    <source>
        <dbReference type="EMBL" id="SNT28213.1"/>
    </source>
</evidence>
<reference evidence="2 3" key="1">
    <citation type="submission" date="2017-06" db="EMBL/GenBank/DDBJ databases">
        <authorList>
            <person name="Kim H.J."/>
            <person name="Triplett B.A."/>
        </authorList>
    </citation>
    <scope>NUCLEOTIDE SEQUENCE [LARGE SCALE GENOMIC DNA]</scope>
    <source>
        <strain evidence="2 3">DSM 19307</strain>
    </source>
</reference>
<feature type="transmembrane region" description="Helical" evidence="1">
    <location>
        <begin position="86"/>
        <end position="104"/>
    </location>
</feature>
<protein>
    <recommendedName>
        <fullName evidence="4">Cytochrome B</fullName>
    </recommendedName>
</protein>
<gene>
    <name evidence="2" type="ORF">SAMN05421640_3157</name>
</gene>
<proteinExistence type="predicted"/>
<dbReference type="RefSeq" id="WP_089357833.1">
    <property type="nucleotide sequence ID" value="NZ_FZPD01000005.1"/>
</dbReference>
<dbReference type="Proteomes" id="UP000198393">
    <property type="component" value="Unassembled WGS sequence"/>
</dbReference>
<keyword evidence="3" id="KW-1185">Reference proteome</keyword>
<accession>A0A239LEE4</accession>
<evidence type="ECO:0000256" key="1">
    <source>
        <dbReference type="SAM" id="Phobius"/>
    </source>
</evidence>
<feature type="transmembrane region" description="Helical" evidence="1">
    <location>
        <begin position="44"/>
        <end position="66"/>
    </location>
</feature>
<dbReference type="EMBL" id="FZPD01000005">
    <property type="protein sequence ID" value="SNT28213.1"/>
    <property type="molecule type" value="Genomic_DNA"/>
</dbReference>
<feature type="transmembrane region" description="Helical" evidence="1">
    <location>
        <begin position="12"/>
        <end position="32"/>
    </location>
</feature>
<feature type="transmembrane region" description="Helical" evidence="1">
    <location>
        <begin position="116"/>
        <end position="134"/>
    </location>
</feature>
<evidence type="ECO:0000313" key="3">
    <source>
        <dbReference type="Proteomes" id="UP000198393"/>
    </source>
</evidence>